<dbReference type="FunFam" id="2.170.150.20:FF:000001">
    <property type="entry name" value="Peptide methionine sulfoxide reductase MsrB"/>
    <property type="match status" value="1"/>
</dbReference>
<comment type="cofactor">
    <cofactor evidence="1">
        <name>Zn(2+)</name>
        <dbReference type="ChEBI" id="CHEBI:29105"/>
    </cofactor>
</comment>
<dbReference type="Proteomes" id="UP001596481">
    <property type="component" value="Unassembled WGS sequence"/>
</dbReference>
<comment type="caution">
    <text evidence="9">The sequence shown here is derived from an EMBL/GenBank/DDBJ whole genome shotgun (WGS) entry which is preliminary data.</text>
</comment>
<evidence type="ECO:0000256" key="4">
    <source>
        <dbReference type="ARBA" id="ARBA00022723"/>
    </source>
</evidence>
<keyword evidence="5" id="KW-0862">Zinc</keyword>
<feature type="domain" description="MsrB" evidence="8">
    <location>
        <begin position="10"/>
        <end position="131"/>
    </location>
</feature>
<sequence>MAHQEFSLSDAEWRERLSPEAYRVLRKQGTEPRFSGEHVDRTDDGTYRCAGCGTELFDSETKYHSNCGWPSFFDGNDSNIERRRDTSHGMDRVEVVCKTCGGHLGHVFQDGPNPTGERYCINSVALEFDADSEAEDGE</sequence>
<evidence type="ECO:0000256" key="1">
    <source>
        <dbReference type="ARBA" id="ARBA00001947"/>
    </source>
</evidence>
<evidence type="ECO:0000259" key="8">
    <source>
        <dbReference type="PROSITE" id="PS51790"/>
    </source>
</evidence>
<evidence type="ECO:0000256" key="5">
    <source>
        <dbReference type="ARBA" id="ARBA00022833"/>
    </source>
</evidence>
<dbReference type="PROSITE" id="PS51790">
    <property type="entry name" value="MSRB"/>
    <property type="match status" value="1"/>
</dbReference>
<comment type="catalytic activity">
    <reaction evidence="7">
        <text>L-methionyl-[protein] + [thioredoxin]-disulfide + H2O = L-methionyl-(R)-S-oxide-[protein] + [thioredoxin]-dithiol</text>
        <dbReference type="Rhea" id="RHEA:24164"/>
        <dbReference type="Rhea" id="RHEA-COMP:10698"/>
        <dbReference type="Rhea" id="RHEA-COMP:10700"/>
        <dbReference type="Rhea" id="RHEA-COMP:12313"/>
        <dbReference type="Rhea" id="RHEA-COMP:12314"/>
        <dbReference type="ChEBI" id="CHEBI:15377"/>
        <dbReference type="ChEBI" id="CHEBI:16044"/>
        <dbReference type="ChEBI" id="CHEBI:29950"/>
        <dbReference type="ChEBI" id="CHEBI:45764"/>
        <dbReference type="ChEBI" id="CHEBI:50058"/>
        <dbReference type="EC" id="1.8.4.12"/>
    </reaction>
</comment>
<keyword evidence="10" id="KW-1185">Reference proteome</keyword>
<dbReference type="EMBL" id="JBHTAA010000001">
    <property type="protein sequence ID" value="MFC7202562.1"/>
    <property type="molecule type" value="Genomic_DNA"/>
</dbReference>
<evidence type="ECO:0000313" key="9">
    <source>
        <dbReference type="EMBL" id="MFC7202562.1"/>
    </source>
</evidence>
<organism evidence="9 10">
    <name type="scientific">Haloferax namakaokahaiae</name>
    <dbReference type="NCBI Taxonomy" id="1748331"/>
    <lineage>
        <taxon>Archaea</taxon>
        <taxon>Methanobacteriati</taxon>
        <taxon>Methanobacteriota</taxon>
        <taxon>Stenosarchaea group</taxon>
        <taxon>Halobacteria</taxon>
        <taxon>Halobacteriales</taxon>
        <taxon>Haloferacaceae</taxon>
        <taxon>Haloferax</taxon>
    </lineage>
</organism>
<evidence type="ECO:0000256" key="2">
    <source>
        <dbReference type="ARBA" id="ARBA00007174"/>
    </source>
</evidence>
<accession>A0ABD5ZBH6</accession>
<dbReference type="GO" id="GO:0033743">
    <property type="term" value="F:peptide-methionine (R)-S-oxide reductase activity"/>
    <property type="evidence" value="ECO:0007669"/>
    <property type="project" value="UniProtKB-EC"/>
</dbReference>
<evidence type="ECO:0000256" key="3">
    <source>
        <dbReference type="ARBA" id="ARBA00012499"/>
    </source>
</evidence>
<keyword evidence="4" id="KW-0479">Metal-binding</keyword>
<protein>
    <recommendedName>
        <fullName evidence="3">peptide-methionine (R)-S-oxide reductase</fullName>
        <ecNumber evidence="3">1.8.4.12</ecNumber>
    </recommendedName>
</protein>
<dbReference type="GO" id="GO:0046872">
    <property type="term" value="F:metal ion binding"/>
    <property type="evidence" value="ECO:0007669"/>
    <property type="project" value="UniProtKB-KW"/>
</dbReference>
<evidence type="ECO:0000313" key="10">
    <source>
        <dbReference type="Proteomes" id="UP001596481"/>
    </source>
</evidence>
<gene>
    <name evidence="9" type="primary">msrB</name>
    <name evidence="9" type="ORF">ACFQJC_03485</name>
</gene>
<dbReference type="InterPro" id="IPR028427">
    <property type="entry name" value="Met_Sox_Rdtase_MsrB"/>
</dbReference>
<comment type="similarity">
    <text evidence="2">Belongs to the MsrB Met sulfoxide reductase family.</text>
</comment>
<keyword evidence="6 9" id="KW-0560">Oxidoreductase</keyword>
<dbReference type="InterPro" id="IPR011057">
    <property type="entry name" value="Mss4-like_sf"/>
</dbReference>
<dbReference type="EC" id="1.8.4.12" evidence="3"/>
<proteinExistence type="inferred from homology"/>
<evidence type="ECO:0000256" key="7">
    <source>
        <dbReference type="ARBA" id="ARBA00048488"/>
    </source>
</evidence>
<dbReference type="NCBIfam" id="TIGR00357">
    <property type="entry name" value="peptide-methionine (R)-S-oxide reductase MsrB"/>
    <property type="match status" value="1"/>
</dbReference>
<dbReference type="AlphaFoldDB" id="A0ABD5ZBH6"/>
<evidence type="ECO:0000256" key="6">
    <source>
        <dbReference type="ARBA" id="ARBA00023002"/>
    </source>
</evidence>
<dbReference type="GO" id="GO:0006979">
    <property type="term" value="P:response to oxidative stress"/>
    <property type="evidence" value="ECO:0007669"/>
    <property type="project" value="UniProtKB-ARBA"/>
</dbReference>
<dbReference type="InterPro" id="IPR002579">
    <property type="entry name" value="Met_Sox_Rdtase_MsrB_dom"/>
</dbReference>
<dbReference type="Pfam" id="PF01641">
    <property type="entry name" value="SelR"/>
    <property type="match status" value="1"/>
</dbReference>
<reference evidence="9 10" key="1">
    <citation type="journal article" date="2019" name="Int. J. Syst. Evol. Microbiol.">
        <title>The Global Catalogue of Microorganisms (GCM) 10K type strain sequencing project: providing services to taxonomists for standard genome sequencing and annotation.</title>
        <authorList>
            <consortium name="The Broad Institute Genomics Platform"/>
            <consortium name="The Broad Institute Genome Sequencing Center for Infectious Disease"/>
            <person name="Wu L."/>
            <person name="Ma J."/>
        </authorList>
    </citation>
    <scope>NUCLEOTIDE SEQUENCE [LARGE SCALE GENOMIC DNA]</scope>
    <source>
        <strain evidence="9 10">DSM 29988</strain>
    </source>
</reference>
<dbReference type="RefSeq" id="WP_390221860.1">
    <property type="nucleotide sequence ID" value="NZ_JBHTAA010000001.1"/>
</dbReference>
<name>A0ABD5ZBH6_9EURY</name>
<dbReference type="SUPFAM" id="SSF51316">
    <property type="entry name" value="Mss4-like"/>
    <property type="match status" value="1"/>
</dbReference>
<dbReference type="PANTHER" id="PTHR10173:SF52">
    <property type="entry name" value="METHIONINE-R-SULFOXIDE REDUCTASE B1"/>
    <property type="match status" value="1"/>
</dbReference>
<dbReference type="PANTHER" id="PTHR10173">
    <property type="entry name" value="METHIONINE SULFOXIDE REDUCTASE"/>
    <property type="match status" value="1"/>
</dbReference>
<dbReference type="Gene3D" id="2.170.150.20">
    <property type="entry name" value="Peptide methionine sulfoxide reductase"/>
    <property type="match status" value="1"/>
</dbReference>